<dbReference type="CDD" id="cd00165">
    <property type="entry name" value="S4"/>
    <property type="match status" value="1"/>
</dbReference>
<evidence type="ECO:0000256" key="10">
    <source>
        <dbReference type="PROSITE-ProRule" id="PRU00182"/>
    </source>
</evidence>
<dbReference type="Pfam" id="PF00579">
    <property type="entry name" value="tRNA-synt_1b"/>
    <property type="match status" value="1"/>
</dbReference>
<dbReference type="SUPFAM" id="SSF55174">
    <property type="entry name" value="Alpha-L RNA-binding motif"/>
    <property type="match status" value="1"/>
</dbReference>
<dbReference type="EC" id="6.1.1.1" evidence="9"/>
<keyword evidence="6 9" id="KW-0648">Protein biosynthesis</keyword>
<keyword evidence="2 9" id="KW-0436">Ligase</keyword>
<reference evidence="12" key="1">
    <citation type="journal article" date="2019" name="Int. J. Syst. Evol. Microbiol.">
        <title>The Global Catalogue of Microorganisms (GCM) 10K type strain sequencing project: providing services to taxonomists for standard genome sequencing and annotation.</title>
        <authorList>
            <consortium name="The Broad Institute Genomics Platform"/>
            <consortium name="The Broad Institute Genome Sequencing Center for Infectious Disease"/>
            <person name="Wu L."/>
            <person name="Ma J."/>
        </authorList>
    </citation>
    <scope>NUCLEOTIDE SEQUENCE [LARGE SCALE GENOMIC DNA]</scope>
    <source>
        <strain evidence="12">CCUG 55585</strain>
    </source>
</reference>
<comment type="caution">
    <text evidence="11">The sequence shown here is derived from an EMBL/GenBank/DDBJ whole genome shotgun (WGS) entry which is preliminary data.</text>
</comment>
<dbReference type="EMBL" id="JBHTIF010000001">
    <property type="protein sequence ID" value="MFD0725111.1"/>
    <property type="molecule type" value="Genomic_DNA"/>
</dbReference>
<organism evidence="11 12">
    <name type="scientific">Lysobacter brunescens</name>
    <dbReference type="NCBI Taxonomy" id="262323"/>
    <lineage>
        <taxon>Bacteria</taxon>
        <taxon>Pseudomonadati</taxon>
        <taxon>Pseudomonadota</taxon>
        <taxon>Gammaproteobacteria</taxon>
        <taxon>Lysobacterales</taxon>
        <taxon>Lysobacteraceae</taxon>
        <taxon>Lysobacter</taxon>
    </lineage>
</organism>
<name>A0ABW2Y9H6_9GAMM</name>
<dbReference type="InterPro" id="IPR002305">
    <property type="entry name" value="aa-tRNA-synth_Ic"/>
</dbReference>
<keyword evidence="5 10" id="KW-0694">RNA-binding</keyword>
<proteinExistence type="inferred from homology"/>
<dbReference type="HAMAP" id="MF_02007">
    <property type="entry name" value="Tyr_tRNA_synth_type2"/>
    <property type="match status" value="1"/>
</dbReference>
<keyword evidence="3 9" id="KW-0547">Nucleotide-binding</keyword>
<evidence type="ECO:0000256" key="2">
    <source>
        <dbReference type="ARBA" id="ARBA00022598"/>
    </source>
</evidence>
<keyword evidence="7 9" id="KW-0030">Aminoacyl-tRNA synthetase</keyword>
<dbReference type="Proteomes" id="UP001597110">
    <property type="component" value="Unassembled WGS sequence"/>
</dbReference>
<dbReference type="Gene3D" id="3.40.50.620">
    <property type="entry name" value="HUPs"/>
    <property type="match status" value="1"/>
</dbReference>
<comment type="similarity">
    <text evidence="9">Belongs to the class-I aminoacyl-tRNA synthetase family. TyrS type 2 subfamily.</text>
</comment>
<dbReference type="PANTHER" id="PTHR11766">
    <property type="entry name" value="TYROSYL-TRNA SYNTHETASE"/>
    <property type="match status" value="1"/>
</dbReference>
<dbReference type="InterPro" id="IPR001412">
    <property type="entry name" value="aa-tRNA-synth_I_CS"/>
</dbReference>
<dbReference type="Gene3D" id="3.10.290.10">
    <property type="entry name" value="RNA-binding S4 domain"/>
    <property type="match status" value="1"/>
</dbReference>
<dbReference type="Gene3D" id="1.10.240.10">
    <property type="entry name" value="Tyrosyl-Transfer RNA Synthetase"/>
    <property type="match status" value="1"/>
</dbReference>
<comment type="subcellular location">
    <subcellularLocation>
        <location evidence="9">Cytoplasm</location>
    </subcellularLocation>
</comment>
<comment type="subunit">
    <text evidence="9">Homodimer.</text>
</comment>
<dbReference type="CDD" id="cd00805">
    <property type="entry name" value="TyrRS_core"/>
    <property type="match status" value="1"/>
</dbReference>
<accession>A0ABW2Y9H6</accession>
<feature type="short sequence motif" description="'HIGH' region" evidence="9">
    <location>
        <begin position="50"/>
        <end position="59"/>
    </location>
</feature>
<dbReference type="PROSITE" id="PS00178">
    <property type="entry name" value="AA_TRNA_LIGASE_I"/>
    <property type="match status" value="1"/>
</dbReference>
<evidence type="ECO:0000256" key="6">
    <source>
        <dbReference type="ARBA" id="ARBA00022917"/>
    </source>
</evidence>
<keyword evidence="4 9" id="KW-0067">ATP-binding</keyword>
<evidence type="ECO:0000313" key="11">
    <source>
        <dbReference type="EMBL" id="MFD0725111.1"/>
    </source>
</evidence>
<dbReference type="PROSITE" id="PS50889">
    <property type="entry name" value="S4"/>
    <property type="match status" value="1"/>
</dbReference>
<dbReference type="GO" id="GO:0004831">
    <property type="term" value="F:tyrosine-tRNA ligase activity"/>
    <property type="evidence" value="ECO:0007669"/>
    <property type="project" value="UniProtKB-EC"/>
</dbReference>
<dbReference type="InterPro" id="IPR002307">
    <property type="entry name" value="Tyr-tRNA-ligase"/>
</dbReference>
<protein>
    <recommendedName>
        <fullName evidence="9">Tyrosine--tRNA ligase</fullName>
        <ecNumber evidence="9">6.1.1.1</ecNumber>
    </recommendedName>
    <alternativeName>
        <fullName evidence="9">Tyrosyl-tRNA synthetase</fullName>
        <shortName evidence="9">TyrRS</shortName>
    </alternativeName>
</protein>
<dbReference type="InterPro" id="IPR024088">
    <property type="entry name" value="Tyr-tRNA-ligase_bac-type"/>
</dbReference>
<evidence type="ECO:0000256" key="1">
    <source>
        <dbReference type="ARBA" id="ARBA00022490"/>
    </source>
</evidence>
<dbReference type="InterPro" id="IPR024108">
    <property type="entry name" value="Tyr-tRNA-ligase_bac_2"/>
</dbReference>
<evidence type="ECO:0000313" key="12">
    <source>
        <dbReference type="Proteomes" id="UP001597110"/>
    </source>
</evidence>
<feature type="binding site" evidence="9">
    <location>
        <position position="237"/>
    </location>
    <ligand>
        <name>ATP</name>
        <dbReference type="ChEBI" id="CHEBI:30616"/>
    </ligand>
</feature>
<evidence type="ECO:0000256" key="7">
    <source>
        <dbReference type="ARBA" id="ARBA00023146"/>
    </source>
</evidence>
<dbReference type="PANTHER" id="PTHR11766:SF1">
    <property type="entry name" value="TYROSINE--TRNA LIGASE"/>
    <property type="match status" value="1"/>
</dbReference>
<dbReference type="InterPro" id="IPR014729">
    <property type="entry name" value="Rossmann-like_a/b/a_fold"/>
</dbReference>
<dbReference type="RefSeq" id="WP_386822728.1">
    <property type="nucleotide sequence ID" value="NZ_JBHTIF010000001.1"/>
</dbReference>
<keyword evidence="1 9" id="KW-0963">Cytoplasm</keyword>
<dbReference type="InterPro" id="IPR036986">
    <property type="entry name" value="S4_RNA-bd_sf"/>
</dbReference>
<dbReference type="SUPFAM" id="SSF52374">
    <property type="entry name" value="Nucleotidylyl transferase"/>
    <property type="match status" value="1"/>
</dbReference>
<evidence type="ECO:0000256" key="3">
    <source>
        <dbReference type="ARBA" id="ARBA00022741"/>
    </source>
</evidence>
<comment type="catalytic activity">
    <reaction evidence="8 9">
        <text>tRNA(Tyr) + L-tyrosine + ATP = L-tyrosyl-tRNA(Tyr) + AMP + diphosphate + H(+)</text>
        <dbReference type="Rhea" id="RHEA:10220"/>
        <dbReference type="Rhea" id="RHEA-COMP:9706"/>
        <dbReference type="Rhea" id="RHEA-COMP:9707"/>
        <dbReference type="ChEBI" id="CHEBI:15378"/>
        <dbReference type="ChEBI" id="CHEBI:30616"/>
        <dbReference type="ChEBI" id="CHEBI:33019"/>
        <dbReference type="ChEBI" id="CHEBI:58315"/>
        <dbReference type="ChEBI" id="CHEBI:78442"/>
        <dbReference type="ChEBI" id="CHEBI:78536"/>
        <dbReference type="ChEBI" id="CHEBI:456215"/>
        <dbReference type="EC" id="6.1.1.1"/>
    </reaction>
</comment>
<feature type="short sequence motif" description="'KMSKS' region" evidence="9">
    <location>
        <begin position="234"/>
        <end position="238"/>
    </location>
</feature>
<keyword evidence="12" id="KW-1185">Reference proteome</keyword>
<evidence type="ECO:0000256" key="8">
    <source>
        <dbReference type="ARBA" id="ARBA00048248"/>
    </source>
</evidence>
<comment type="function">
    <text evidence="9">Catalyzes the attachment of tyrosine to tRNA(Tyr) in a two-step reaction: tyrosine is first activated by ATP to form Tyr-AMP and then transferred to the acceptor end of tRNA(Tyr).</text>
</comment>
<evidence type="ECO:0000256" key="4">
    <source>
        <dbReference type="ARBA" id="ARBA00022840"/>
    </source>
</evidence>
<evidence type="ECO:0000256" key="5">
    <source>
        <dbReference type="ARBA" id="ARBA00022884"/>
    </source>
</evidence>
<dbReference type="NCBIfam" id="TIGR00234">
    <property type="entry name" value="tyrS"/>
    <property type="match status" value="1"/>
</dbReference>
<gene>
    <name evidence="9 11" type="primary">tyrS</name>
    <name evidence="11" type="ORF">ACFQ0E_05800</name>
</gene>
<dbReference type="PRINTS" id="PR01040">
    <property type="entry name" value="TRNASYNTHTYR"/>
</dbReference>
<sequence length="411" mass="44916">MSTESLDPAALALIERGADEILKREELVARLAASMQPGGRPLRIKAGFDPTAPDLHLGHTVLLNKMRQFQDLGHQVIFLIGDFTGMIGDPTGKNVTRKPLTREDVLANAETYAEQVFKVLDRERTEVRFNSEWFGKMSAADMIKLAAQHTVARMLERDDFAKRYAAQQSIAIHEFLYPLVQGYDSVALEADVELGGTDQKFNLLMGRGLQEHFGQKPQIVLTMPLLEGLDGVNKMSKSLGNYIGIAEPAIDIVNKTMKIGDDLMWRWIDLLSFEIGVAEAARLKAEIEAGQLNPRDVKLRLARELAARFHDAAAAETAIAGWHAAVTGQGDTSLLPLHDVVVPAEGLRIAALLTAAGITPSNSEANRKLKERAVKIDGAVVEDAATTLSPGFEGVLQIGKQNFKRVRLIAG</sequence>
<evidence type="ECO:0000256" key="9">
    <source>
        <dbReference type="HAMAP-Rule" id="MF_02007"/>
    </source>
</evidence>